<evidence type="ECO:0000313" key="7">
    <source>
        <dbReference type="Proteomes" id="UP000531168"/>
    </source>
</evidence>
<organism evidence="6 7">
    <name type="scientific">Amazona guildingii</name>
    <dbReference type="NCBI Taxonomy" id="175529"/>
    <lineage>
        <taxon>Eukaryota</taxon>
        <taxon>Metazoa</taxon>
        <taxon>Chordata</taxon>
        <taxon>Craniata</taxon>
        <taxon>Vertebrata</taxon>
        <taxon>Euteleostomi</taxon>
        <taxon>Archelosauria</taxon>
        <taxon>Archosauria</taxon>
        <taxon>Dinosauria</taxon>
        <taxon>Saurischia</taxon>
        <taxon>Theropoda</taxon>
        <taxon>Coelurosauria</taxon>
        <taxon>Aves</taxon>
        <taxon>Neognathae</taxon>
        <taxon>Neoaves</taxon>
        <taxon>Telluraves</taxon>
        <taxon>Australaves</taxon>
        <taxon>Psittaciformes</taxon>
        <taxon>Psittacidae</taxon>
        <taxon>Amazona</taxon>
    </lineage>
</organism>
<dbReference type="AlphaFoldDB" id="A0A7L0MQ51"/>
<protein>
    <submittedName>
        <fullName evidence="6">CEP68 protein</fullName>
    </submittedName>
</protein>
<dbReference type="SUPFAM" id="SSF46966">
    <property type="entry name" value="Spectrin repeat"/>
    <property type="match status" value="1"/>
</dbReference>
<keyword evidence="4" id="KW-0472">Membrane</keyword>
<gene>
    <name evidence="6" type="primary">Cep68</name>
    <name evidence="6" type="ORF">AMAGUI_R12640</name>
</gene>
<keyword evidence="2" id="KW-0597">Phosphoprotein</keyword>
<comment type="caution">
    <text evidence="6">The sequence shown here is derived from an EMBL/GenBank/DDBJ whole genome shotgun (WGS) entry which is preliminary data.</text>
</comment>
<evidence type="ECO:0000256" key="1">
    <source>
        <dbReference type="ARBA" id="ARBA00004308"/>
    </source>
</evidence>
<feature type="compositionally biased region" description="Low complexity" evidence="5">
    <location>
        <begin position="141"/>
        <end position="152"/>
    </location>
</feature>
<dbReference type="Gene3D" id="1.20.58.60">
    <property type="match status" value="1"/>
</dbReference>
<feature type="region of interest" description="Disordered" evidence="5">
    <location>
        <begin position="141"/>
        <end position="196"/>
    </location>
</feature>
<feature type="region of interest" description="Disordered" evidence="5">
    <location>
        <begin position="459"/>
        <end position="483"/>
    </location>
</feature>
<keyword evidence="3" id="KW-0677">Repeat</keyword>
<evidence type="ECO:0000256" key="3">
    <source>
        <dbReference type="ARBA" id="ARBA00022737"/>
    </source>
</evidence>
<evidence type="ECO:0000256" key="4">
    <source>
        <dbReference type="ARBA" id="ARBA00023136"/>
    </source>
</evidence>
<feature type="non-terminal residue" evidence="6">
    <location>
        <position position="483"/>
    </location>
</feature>
<dbReference type="Proteomes" id="UP000531168">
    <property type="component" value="Unassembled WGS sequence"/>
</dbReference>
<reference evidence="6 7" key="1">
    <citation type="submission" date="2019-09" db="EMBL/GenBank/DDBJ databases">
        <title>Bird 10,000 Genomes (B10K) Project - Family phase.</title>
        <authorList>
            <person name="Zhang G."/>
        </authorList>
    </citation>
    <scope>NUCLEOTIDE SEQUENCE [LARGE SCALE GENOMIC DNA]</scope>
    <source>
        <strain evidence="6">B10K-DU-001-46</strain>
        <tissue evidence="6">Muscle</tissue>
    </source>
</reference>
<proteinExistence type="predicted"/>
<dbReference type="EMBL" id="VXAR01012944">
    <property type="protein sequence ID" value="NXK83206.1"/>
    <property type="molecule type" value="Genomic_DNA"/>
</dbReference>
<comment type="subcellular location">
    <subcellularLocation>
        <location evidence="1">Endomembrane system</location>
    </subcellularLocation>
</comment>
<feature type="non-terminal residue" evidence="6">
    <location>
        <position position="1"/>
    </location>
</feature>
<evidence type="ECO:0000313" key="6">
    <source>
        <dbReference type="EMBL" id="NXK83206.1"/>
    </source>
</evidence>
<evidence type="ECO:0000256" key="5">
    <source>
        <dbReference type="SAM" id="MobiDB-lite"/>
    </source>
</evidence>
<evidence type="ECO:0000256" key="2">
    <source>
        <dbReference type="ARBA" id="ARBA00022553"/>
    </source>
</evidence>
<sequence length="483" mass="53314">LLDHRSTMERIRGMSSYQADYWECAVPDSLPPSPDRRSPHWNPNKEYEDLLDYAYPLKPRYKLGKVPDPFFRDSGIGLDSFSLSPEGTLRSTSVYGRGGQAQGGRESGRWGFVGSAEGFSTLEPGKRGHSSYEPLPIAKASSIRSASSRPSRGFAKDGTMESAGTGSSGRPAVDGRSWCNRGSPFPKDKGQAKSTGRFLPTKAVLPLRKEWDGDEEFLSLPPRLLELERLAQFLSDLSLTVRTPGHDHHELPCHSNSRKSLSSHLAPFRGAGGRGGRGSFEGCAGLWHPCSSRKSSQENTESCGRIRRDPLQGLHLPTGLRDTLDGMYLNEPRVKGHPKKSLQSESLAQCVKMFCCQLEELIRWLYNVVDITDSWVPPLPDAKSMKASLHRYLEFRKDVADHRSLTESVLEKGEALLDCMASNSPVLKDTLGLIAKQSEELETHAEHLYESVLAAVGPTQGEDGMEDKGVQQAAAQWVRRGKP</sequence>
<dbReference type="PANTHER" id="PTHR14514:SF2">
    <property type="entry name" value="A-KINASE ANCHOR PROTEIN 6"/>
    <property type="match status" value="1"/>
</dbReference>
<keyword evidence="7" id="KW-1185">Reference proteome</keyword>
<dbReference type="PANTHER" id="PTHR14514">
    <property type="entry name" value="PKA ANCHORING PROTEIN"/>
    <property type="match status" value="1"/>
</dbReference>
<accession>A0A7L0MQ51</accession>
<name>A0A7L0MQ51_9PSIT</name>